<accession>A0A9P6B752</accession>
<gene>
    <name evidence="5" type="ORF">BS47DRAFT_1325191</name>
</gene>
<feature type="domain" description="NADP-dependent oxidoreductase" evidence="4">
    <location>
        <begin position="166"/>
        <end position="383"/>
    </location>
</feature>
<name>A0A9P6B752_9AGAM</name>
<evidence type="ECO:0000256" key="1">
    <source>
        <dbReference type="ARBA" id="ARBA00006515"/>
    </source>
</evidence>
<dbReference type="GO" id="GO:0016491">
    <property type="term" value="F:oxidoreductase activity"/>
    <property type="evidence" value="ECO:0007669"/>
    <property type="project" value="UniProtKB-KW"/>
</dbReference>
<evidence type="ECO:0000256" key="2">
    <source>
        <dbReference type="ARBA" id="ARBA00022857"/>
    </source>
</evidence>
<organism evidence="5 6">
    <name type="scientific">Hydnum rufescens UP504</name>
    <dbReference type="NCBI Taxonomy" id="1448309"/>
    <lineage>
        <taxon>Eukaryota</taxon>
        <taxon>Fungi</taxon>
        <taxon>Dikarya</taxon>
        <taxon>Basidiomycota</taxon>
        <taxon>Agaricomycotina</taxon>
        <taxon>Agaricomycetes</taxon>
        <taxon>Cantharellales</taxon>
        <taxon>Hydnaceae</taxon>
        <taxon>Hydnum</taxon>
    </lineage>
</organism>
<reference evidence="5" key="1">
    <citation type="journal article" date="2020" name="Nat. Commun.">
        <title>Large-scale genome sequencing of mycorrhizal fungi provides insights into the early evolution of symbiotic traits.</title>
        <authorList>
            <person name="Miyauchi S."/>
            <person name="Kiss E."/>
            <person name="Kuo A."/>
            <person name="Drula E."/>
            <person name="Kohler A."/>
            <person name="Sanchez-Garcia M."/>
            <person name="Morin E."/>
            <person name="Andreopoulos B."/>
            <person name="Barry K.W."/>
            <person name="Bonito G."/>
            <person name="Buee M."/>
            <person name="Carver A."/>
            <person name="Chen C."/>
            <person name="Cichocki N."/>
            <person name="Clum A."/>
            <person name="Culley D."/>
            <person name="Crous P.W."/>
            <person name="Fauchery L."/>
            <person name="Girlanda M."/>
            <person name="Hayes R.D."/>
            <person name="Keri Z."/>
            <person name="LaButti K."/>
            <person name="Lipzen A."/>
            <person name="Lombard V."/>
            <person name="Magnuson J."/>
            <person name="Maillard F."/>
            <person name="Murat C."/>
            <person name="Nolan M."/>
            <person name="Ohm R.A."/>
            <person name="Pangilinan J."/>
            <person name="Pereira M.F."/>
            <person name="Perotto S."/>
            <person name="Peter M."/>
            <person name="Pfister S."/>
            <person name="Riley R."/>
            <person name="Sitrit Y."/>
            <person name="Stielow J.B."/>
            <person name="Szollosi G."/>
            <person name="Zifcakova L."/>
            <person name="Stursova M."/>
            <person name="Spatafora J.W."/>
            <person name="Tedersoo L."/>
            <person name="Vaario L.M."/>
            <person name="Yamada A."/>
            <person name="Yan M."/>
            <person name="Wang P."/>
            <person name="Xu J."/>
            <person name="Bruns T."/>
            <person name="Baldrian P."/>
            <person name="Vilgalys R."/>
            <person name="Dunand C."/>
            <person name="Henrissat B."/>
            <person name="Grigoriev I.V."/>
            <person name="Hibbett D."/>
            <person name="Nagy L.G."/>
            <person name="Martin F.M."/>
        </authorList>
    </citation>
    <scope>NUCLEOTIDE SEQUENCE</scope>
    <source>
        <strain evidence="5">UP504</strain>
    </source>
</reference>
<dbReference type="Gene3D" id="3.20.20.100">
    <property type="entry name" value="NADP-dependent oxidoreductase domain"/>
    <property type="match status" value="1"/>
</dbReference>
<proteinExistence type="inferred from homology"/>
<dbReference type="OrthoDB" id="1720422at2759"/>
<keyword evidence="3" id="KW-0560">Oxidoreductase</keyword>
<dbReference type="AlphaFoldDB" id="A0A9P6B752"/>
<dbReference type="InterPro" id="IPR023210">
    <property type="entry name" value="NADP_OxRdtase_dom"/>
</dbReference>
<protein>
    <recommendedName>
        <fullName evidence="4">NADP-dependent oxidoreductase domain-containing protein</fullName>
    </recommendedName>
</protein>
<feature type="domain" description="NADP-dependent oxidoreductase" evidence="4">
    <location>
        <begin position="38"/>
        <end position="158"/>
    </location>
</feature>
<evidence type="ECO:0000256" key="3">
    <source>
        <dbReference type="ARBA" id="ARBA00023002"/>
    </source>
</evidence>
<dbReference type="Proteomes" id="UP000886523">
    <property type="component" value="Unassembled WGS sequence"/>
</dbReference>
<evidence type="ECO:0000259" key="4">
    <source>
        <dbReference type="Pfam" id="PF00248"/>
    </source>
</evidence>
<dbReference type="PANTHER" id="PTHR43150">
    <property type="entry name" value="HYPERKINETIC, ISOFORM M"/>
    <property type="match status" value="1"/>
</dbReference>
<dbReference type="EMBL" id="MU128923">
    <property type="protein sequence ID" value="KAF9518657.1"/>
    <property type="molecule type" value="Genomic_DNA"/>
</dbReference>
<evidence type="ECO:0000313" key="5">
    <source>
        <dbReference type="EMBL" id="KAF9518657.1"/>
    </source>
</evidence>
<comment type="similarity">
    <text evidence="1">Belongs to the shaker potassium channel beta subunit family.</text>
</comment>
<evidence type="ECO:0000313" key="6">
    <source>
        <dbReference type="Proteomes" id="UP000886523"/>
    </source>
</evidence>
<keyword evidence="6" id="KW-1185">Reference proteome</keyword>
<dbReference type="PANTHER" id="PTHR43150:SF2">
    <property type="entry name" value="HYPERKINETIC, ISOFORM M"/>
    <property type="match status" value="1"/>
</dbReference>
<comment type="caution">
    <text evidence="5">The sequence shown here is derived from an EMBL/GenBank/DDBJ whole genome shotgun (WGS) entry which is preliminary data.</text>
</comment>
<dbReference type="Pfam" id="PF00248">
    <property type="entry name" value="Aldo_ket_red"/>
    <property type="match status" value="2"/>
</dbReference>
<keyword evidence="2" id="KW-0521">NADP</keyword>
<dbReference type="InterPro" id="IPR005399">
    <property type="entry name" value="K_chnl_volt-dep_bsu_KCNAB-rel"/>
</dbReference>
<dbReference type="SUPFAM" id="SSF51430">
    <property type="entry name" value="NAD(P)-linked oxidoreductase"/>
    <property type="match status" value="1"/>
</dbReference>
<sequence>MTPRYASHCFCLHHEPTAILQGMLFRRLGTSGLQVPIISLGGWLTYGRTVNGDLVKDIIKYAFEAGINYFDTGFYLYVLAYLLSTKSPFTLAEAYANGRSEIEMGRVFRDLGIRRSDLIISTKVFFGTGGKSPNDRGLSRKHVIEGTLQSLERLQMDYGMSRTPMSCANTDLSLVDILFAHRPDPNTPMLEIVRAFNWLIDQGKTLYWGTSEWSAAQIQEAFDVAEKHNLHAPVAEQPLYNALQQHRFKKDLVPIFEKYGYGTTIYSPLASSLLAGKYNNGIPPDSRYAKNADISYIKALVDKLDSPEGKAQIGKVQALEAVAKDNFKGVTTAQLALAWVLKNPRVSTMITGATSTEQLLENLNALQVLPNLTEEIYNQINEIFDA</sequence>
<dbReference type="InterPro" id="IPR036812">
    <property type="entry name" value="NAD(P)_OxRdtase_dom_sf"/>
</dbReference>